<dbReference type="SMART" id="SM00480">
    <property type="entry name" value="POL3Bc"/>
    <property type="match status" value="1"/>
</dbReference>
<dbReference type="InterPro" id="IPR046938">
    <property type="entry name" value="DNA_clamp_sf"/>
</dbReference>
<evidence type="ECO:0000256" key="4">
    <source>
        <dbReference type="ARBA" id="ARBA00022490"/>
    </source>
</evidence>
<dbReference type="SUPFAM" id="SSF55979">
    <property type="entry name" value="DNA clamp"/>
    <property type="match status" value="3"/>
</dbReference>
<keyword evidence="7 10" id="KW-0235">DNA replication</keyword>
<dbReference type="InterPro" id="IPR022634">
    <property type="entry name" value="DNA_polIII_beta_N"/>
</dbReference>
<keyword evidence="15" id="KW-1185">Reference proteome</keyword>
<feature type="domain" description="DNA polymerase III beta sliding clamp C-terminal" evidence="13">
    <location>
        <begin position="246"/>
        <end position="365"/>
    </location>
</feature>
<evidence type="ECO:0000256" key="7">
    <source>
        <dbReference type="ARBA" id="ARBA00022705"/>
    </source>
</evidence>
<comment type="function">
    <text evidence="10">Confers DNA tethering and processivity to DNA polymerases and other proteins. Acts as a clamp, forming a ring around DNA (a reaction catalyzed by the clamp-loading complex) which diffuses in an ATP-independent manner freely and bidirectionally along dsDNA. Initially characterized for its ability to contact the catalytic subunit of DNA polymerase III (Pol III), a complex, multichain enzyme responsible for most of the replicative synthesis in bacteria; Pol III exhibits 3'-5' exonuclease proofreading activity. The beta chain is required for initiation of replication as well as for processivity of DNA replication.</text>
</comment>
<evidence type="ECO:0000256" key="1">
    <source>
        <dbReference type="ARBA" id="ARBA00004496"/>
    </source>
</evidence>
<organism evidence="14 15">
    <name type="scientific">Solibaculum intestinale</name>
    <dbReference type="NCBI Taxonomy" id="3133165"/>
    <lineage>
        <taxon>Bacteria</taxon>
        <taxon>Bacillati</taxon>
        <taxon>Bacillota</taxon>
        <taxon>Clostridia</taxon>
        <taxon>Eubacteriales</taxon>
        <taxon>Oscillospiraceae</taxon>
        <taxon>Solibaculum</taxon>
    </lineage>
</organism>
<dbReference type="Pfam" id="PF02767">
    <property type="entry name" value="DNA_pol3_beta_2"/>
    <property type="match status" value="1"/>
</dbReference>
<dbReference type="Pfam" id="PF00712">
    <property type="entry name" value="DNA_pol3_beta"/>
    <property type="match status" value="1"/>
</dbReference>
<name>A0ABV1DXV1_9FIRM</name>
<evidence type="ECO:0000313" key="15">
    <source>
        <dbReference type="Proteomes" id="UP001489509"/>
    </source>
</evidence>
<comment type="subunit">
    <text evidence="10">Forms a ring-shaped head-to-tail homodimer around DNA.</text>
</comment>
<comment type="similarity">
    <text evidence="2 10">Belongs to the beta sliding clamp family.</text>
</comment>
<evidence type="ECO:0000256" key="2">
    <source>
        <dbReference type="ARBA" id="ARBA00010752"/>
    </source>
</evidence>
<evidence type="ECO:0000256" key="3">
    <source>
        <dbReference type="ARBA" id="ARBA00021035"/>
    </source>
</evidence>
<evidence type="ECO:0000259" key="11">
    <source>
        <dbReference type="Pfam" id="PF00712"/>
    </source>
</evidence>
<evidence type="ECO:0000256" key="6">
    <source>
        <dbReference type="ARBA" id="ARBA00022695"/>
    </source>
</evidence>
<dbReference type="Gene3D" id="3.10.150.10">
    <property type="entry name" value="DNA Polymerase III, subunit A, domain 2"/>
    <property type="match status" value="1"/>
</dbReference>
<dbReference type="GO" id="GO:0003887">
    <property type="term" value="F:DNA-directed DNA polymerase activity"/>
    <property type="evidence" value="ECO:0007669"/>
    <property type="project" value="UniProtKB-EC"/>
</dbReference>
<dbReference type="CDD" id="cd00140">
    <property type="entry name" value="beta_clamp"/>
    <property type="match status" value="1"/>
</dbReference>
<keyword evidence="6 10" id="KW-0548">Nucleotidyltransferase</keyword>
<reference evidence="14 15" key="1">
    <citation type="submission" date="2024-03" db="EMBL/GenBank/DDBJ databases">
        <title>Human intestinal bacterial collection.</title>
        <authorList>
            <person name="Pauvert C."/>
            <person name="Hitch T.C.A."/>
            <person name="Clavel T."/>
        </authorList>
    </citation>
    <scope>NUCLEOTIDE SEQUENCE [LARGE SCALE GENOMIC DNA]</scope>
    <source>
        <strain evidence="14 15">CLA-JM-H44</strain>
    </source>
</reference>
<evidence type="ECO:0000259" key="12">
    <source>
        <dbReference type="Pfam" id="PF02767"/>
    </source>
</evidence>
<dbReference type="Pfam" id="PF02768">
    <property type="entry name" value="DNA_pol3_beta_3"/>
    <property type="match status" value="1"/>
</dbReference>
<gene>
    <name evidence="14" type="primary">dnaN</name>
    <name evidence="14" type="ORF">WMO26_03300</name>
</gene>
<dbReference type="NCBIfam" id="TIGR00663">
    <property type="entry name" value="dnan"/>
    <property type="match status" value="1"/>
</dbReference>
<dbReference type="EMBL" id="JBBMFD010000003">
    <property type="protein sequence ID" value="MEQ2439849.1"/>
    <property type="molecule type" value="Genomic_DNA"/>
</dbReference>
<sequence>MKFTCSRQDLLDAATNVQRAVSTKSNIPALEGILIKAQGETLSLSGYDLEIGIITSIPAVIEEEDELIVSARLFGDIIRKLNSDTVCLSGDATNVITIQGGNAEFSIPVSPASEFPEIPAVTDGKSLTLPRDLLSSMIRQTLFAVAQNENKPIHTGSLFETGEGMLRIVSLDGYRLALRQEPIQAEENFHFVVPGKTLGEVLKLLSANDEEEEVSLSVGNRHIIFTIGTYSVISRLLDGEFLNYRQSIPKGNTTLVNVKVREFIDSLDRASLLINDRLKSPVRCVFENDEIKISCATTIGRIRDEIGAQLAGDSVEMGFNNKYLMDALRAAESDEVRIELNGPVSPMKIYPPQGEDFLFLVLPVRLKNEI</sequence>
<dbReference type="InterPro" id="IPR022635">
    <property type="entry name" value="DNA_polIII_beta_C"/>
</dbReference>
<keyword evidence="8 10" id="KW-0239">DNA-directed DNA polymerase</keyword>
<evidence type="ECO:0000313" key="14">
    <source>
        <dbReference type="EMBL" id="MEQ2439849.1"/>
    </source>
</evidence>
<evidence type="ECO:0000259" key="13">
    <source>
        <dbReference type="Pfam" id="PF02768"/>
    </source>
</evidence>
<dbReference type="RefSeq" id="WP_349218115.1">
    <property type="nucleotide sequence ID" value="NZ_JBBMFD010000003.1"/>
</dbReference>
<dbReference type="PIRSF" id="PIRSF000804">
    <property type="entry name" value="DNA_pol_III_b"/>
    <property type="match status" value="1"/>
</dbReference>
<keyword evidence="5 10" id="KW-0808">Transferase</keyword>
<dbReference type="Proteomes" id="UP001489509">
    <property type="component" value="Unassembled WGS sequence"/>
</dbReference>
<feature type="domain" description="DNA polymerase III beta sliding clamp central" evidence="12">
    <location>
        <begin position="129"/>
        <end position="241"/>
    </location>
</feature>
<dbReference type="InterPro" id="IPR022637">
    <property type="entry name" value="DNA_polIII_beta_cen"/>
</dbReference>
<evidence type="ECO:0000256" key="8">
    <source>
        <dbReference type="ARBA" id="ARBA00022932"/>
    </source>
</evidence>
<proteinExistence type="inferred from homology"/>
<evidence type="ECO:0000256" key="9">
    <source>
        <dbReference type="ARBA" id="ARBA00023125"/>
    </source>
</evidence>
<dbReference type="PANTHER" id="PTHR30478:SF0">
    <property type="entry name" value="BETA SLIDING CLAMP"/>
    <property type="match status" value="1"/>
</dbReference>
<protein>
    <recommendedName>
        <fullName evidence="3 10">Beta sliding clamp</fullName>
    </recommendedName>
</protein>
<dbReference type="PANTHER" id="PTHR30478">
    <property type="entry name" value="DNA POLYMERASE III SUBUNIT BETA"/>
    <property type="match status" value="1"/>
</dbReference>
<accession>A0ABV1DXV1</accession>
<comment type="caution">
    <text evidence="14">The sequence shown here is derived from an EMBL/GenBank/DDBJ whole genome shotgun (WGS) entry which is preliminary data.</text>
</comment>
<dbReference type="InterPro" id="IPR001001">
    <property type="entry name" value="DNA_polIII_beta"/>
</dbReference>
<comment type="subcellular location">
    <subcellularLocation>
        <location evidence="1 10">Cytoplasm</location>
    </subcellularLocation>
</comment>
<evidence type="ECO:0000256" key="10">
    <source>
        <dbReference type="PIRNR" id="PIRNR000804"/>
    </source>
</evidence>
<keyword evidence="9" id="KW-0238">DNA-binding</keyword>
<evidence type="ECO:0000256" key="5">
    <source>
        <dbReference type="ARBA" id="ARBA00022679"/>
    </source>
</evidence>
<feature type="domain" description="DNA polymerase III beta sliding clamp N-terminal" evidence="11">
    <location>
        <begin position="1"/>
        <end position="119"/>
    </location>
</feature>
<keyword evidence="4 10" id="KW-0963">Cytoplasm</keyword>
<dbReference type="Gene3D" id="3.70.10.10">
    <property type="match status" value="1"/>
</dbReference>